<keyword evidence="3" id="KW-1185">Reference proteome</keyword>
<accession>A0A8A4TFA5</accession>
<dbReference type="EMBL" id="CP071793">
    <property type="protein sequence ID" value="QTD48779.1"/>
    <property type="molecule type" value="Genomic_DNA"/>
</dbReference>
<protein>
    <submittedName>
        <fullName evidence="2">YHS domain-containing protein</fullName>
    </submittedName>
</protein>
<organism evidence="2 3">
    <name type="scientific">Sulfidibacter corallicola</name>
    <dbReference type="NCBI Taxonomy" id="2818388"/>
    <lineage>
        <taxon>Bacteria</taxon>
        <taxon>Pseudomonadati</taxon>
        <taxon>Acidobacteriota</taxon>
        <taxon>Holophagae</taxon>
        <taxon>Acanthopleuribacterales</taxon>
        <taxon>Acanthopleuribacteraceae</taxon>
        <taxon>Sulfidibacter</taxon>
    </lineage>
</organism>
<dbReference type="KEGG" id="scor:J3U87_24625"/>
<gene>
    <name evidence="2" type="ORF">J3U87_24625</name>
</gene>
<evidence type="ECO:0000256" key="1">
    <source>
        <dbReference type="SAM" id="SignalP"/>
    </source>
</evidence>
<dbReference type="NCBIfam" id="NF041384">
    <property type="entry name" value="YHS_seleno_dom"/>
    <property type="match status" value="1"/>
</dbReference>
<feature type="signal peptide" evidence="1">
    <location>
        <begin position="1"/>
        <end position="19"/>
    </location>
</feature>
<feature type="chain" id="PRO_5035158675" evidence="1">
    <location>
        <begin position="20"/>
        <end position="157"/>
    </location>
</feature>
<name>A0A8A4TFA5_SULCO</name>
<sequence>MNVISRTMWLLVFCCVAFAANDTNTTSGLTSKGPGLALHGYDAVAFFTEHRAVEGTARHAVVYNEATYRFSSEENRAAFARNPEKYVPQFGGFCAYGVSVGAKFDGDPRYWKIVGGKLYVNLNGDIQQTWLKDVSGNIHKAEKAWGKIAAKPAAALK</sequence>
<reference evidence="2" key="1">
    <citation type="submission" date="2021-03" db="EMBL/GenBank/DDBJ databases">
        <title>Acanthopleuribacteraceae sp. M133.</title>
        <authorList>
            <person name="Wang G."/>
        </authorList>
    </citation>
    <scope>NUCLEOTIDE SEQUENCE</scope>
    <source>
        <strain evidence="2">M133</strain>
    </source>
</reference>
<dbReference type="AlphaFoldDB" id="A0A8A4TFA5"/>
<dbReference type="Proteomes" id="UP000663929">
    <property type="component" value="Chromosome"/>
</dbReference>
<dbReference type="RefSeq" id="WP_237378430.1">
    <property type="nucleotide sequence ID" value="NZ_CP071793.1"/>
</dbReference>
<evidence type="ECO:0000313" key="3">
    <source>
        <dbReference type="Proteomes" id="UP000663929"/>
    </source>
</evidence>
<evidence type="ECO:0000313" key="2">
    <source>
        <dbReference type="EMBL" id="QTD48779.1"/>
    </source>
</evidence>
<keyword evidence="1" id="KW-0732">Signal</keyword>
<proteinExistence type="predicted"/>